<sequence length="134" mass="14922">MITNNQLIQTTSYFFAIAIAMALSVTVFVKDIFTLMIFRTPSTAAAEYPGIAVVVKVEVTTTQYSTIEPSLSVFSDSTFIAVSSECYNGTRTGKRNRTFPQVNRRTLSGCVLLEDRHVEGGKNHTRLNYLDKAR</sequence>
<dbReference type="EMBL" id="JAUEPS010000003">
    <property type="protein sequence ID" value="KAK0466900.1"/>
    <property type="molecule type" value="Genomic_DNA"/>
</dbReference>
<reference evidence="2" key="1">
    <citation type="submission" date="2023-06" db="EMBL/GenBank/DDBJ databases">
        <authorList>
            <consortium name="Lawrence Berkeley National Laboratory"/>
            <person name="Ahrendt S."/>
            <person name="Sahu N."/>
            <person name="Indic B."/>
            <person name="Wong-Bajracharya J."/>
            <person name="Merenyi Z."/>
            <person name="Ke H.-M."/>
            <person name="Monk M."/>
            <person name="Kocsube S."/>
            <person name="Drula E."/>
            <person name="Lipzen A."/>
            <person name="Balint B."/>
            <person name="Henrissat B."/>
            <person name="Andreopoulos B."/>
            <person name="Martin F.M."/>
            <person name="Harder C.B."/>
            <person name="Rigling D."/>
            <person name="Ford K.L."/>
            <person name="Foster G.D."/>
            <person name="Pangilinan J."/>
            <person name="Papanicolaou A."/>
            <person name="Barry K."/>
            <person name="LaButti K."/>
            <person name="Viragh M."/>
            <person name="Koriabine M."/>
            <person name="Yan M."/>
            <person name="Riley R."/>
            <person name="Champramary S."/>
            <person name="Plett K.L."/>
            <person name="Tsai I.J."/>
            <person name="Slot J."/>
            <person name="Sipos G."/>
            <person name="Plett J."/>
            <person name="Nagy L.G."/>
            <person name="Grigoriev I.V."/>
        </authorList>
    </citation>
    <scope>NUCLEOTIDE SEQUENCE</scope>
    <source>
        <strain evidence="2">CCBAS 213</strain>
    </source>
</reference>
<keyword evidence="1" id="KW-1133">Transmembrane helix</keyword>
<evidence type="ECO:0000256" key="1">
    <source>
        <dbReference type="SAM" id="Phobius"/>
    </source>
</evidence>
<keyword evidence="1" id="KW-0812">Transmembrane</keyword>
<proteinExistence type="predicted"/>
<protein>
    <submittedName>
        <fullName evidence="2">Uncharacterized protein</fullName>
    </submittedName>
</protein>
<keyword evidence="3" id="KW-1185">Reference proteome</keyword>
<accession>A0AA39NJQ8</accession>
<name>A0AA39NJQ8_ARMTA</name>
<comment type="caution">
    <text evidence="2">The sequence shown here is derived from an EMBL/GenBank/DDBJ whole genome shotgun (WGS) entry which is preliminary data.</text>
</comment>
<organism evidence="2 3">
    <name type="scientific">Armillaria tabescens</name>
    <name type="common">Ringless honey mushroom</name>
    <name type="synonym">Agaricus tabescens</name>
    <dbReference type="NCBI Taxonomy" id="1929756"/>
    <lineage>
        <taxon>Eukaryota</taxon>
        <taxon>Fungi</taxon>
        <taxon>Dikarya</taxon>
        <taxon>Basidiomycota</taxon>
        <taxon>Agaricomycotina</taxon>
        <taxon>Agaricomycetes</taxon>
        <taxon>Agaricomycetidae</taxon>
        <taxon>Agaricales</taxon>
        <taxon>Marasmiineae</taxon>
        <taxon>Physalacriaceae</taxon>
        <taxon>Desarmillaria</taxon>
    </lineage>
</organism>
<dbReference type="AlphaFoldDB" id="A0AA39NJQ8"/>
<keyword evidence="1" id="KW-0472">Membrane</keyword>
<dbReference type="GeneID" id="85363625"/>
<dbReference type="RefSeq" id="XP_060337492.1">
    <property type="nucleotide sequence ID" value="XM_060480077.1"/>
</dbReference>
<feature type="transmembrane region" description="Helical" evidence="1">
    <location>
        <begin position="12"/>
        <end position="29"/>
    </location>
</feature>
<evidence type="ECO:0000313" key="2">
    <source>
        <dbReference type="EMBL" id="KAK0466900.1"/>
    </source>
</evidence>
<evidence type="ECO:0000313" key="3">
    <source>
        <dbReference type="Proteomes" id="UP001175211"/>
    </source>
</evidence>
<dbReference type="Proteomes" id="UP001175211">
    <property type="component" value="Unassembled WGS sequence"/>
</dbReference>
<gene>
    <name evidence="2" type="ORF">EV420DRAFT_1743475</name>
</gene>